<dbReference type="AlphaFoldDB" id="A0A1J4J9A7"/>
<gene>
    <name evidence="3" type="ORF">TRFO_02243</name>
</gene>
<evidence type="ECO:0000313" key="4">
    <source>
        <dbReference type="Proteomes" id="UP000179807"/>
    </source>
</evidence>
<keyword evidence="1" id="KW-0175">Coiled coil</keyword>
<feature type="region of interest" description="Disordered" evidence="2">
    <location>
        <begin position="180"/>
        <end position="202"/>
    </location>
</feature>
<accession>A0A1J4J9A7</accession>
<organism evidence="3 4">
    <name type="scientific">Tritrichomonas foetus</name>
    <dbReference type="NCBI Taxonomy" id="1144522"/>
    <lineage>
        <taxon>Eukaryota</taxon>
        <taxon>Metamonada</taxon>
        <taxon>Parabasalia</taxon>
        <taxon>Tritrichomonadida</taxon>
        <taxon>Tritrichomonadidae</taxon>
        <taxon>Tritrichomonas</taxon>
    </lineage>
</organism>
<proteinExistence type="predicted"/>
<protein>
    <submittedName>
        <fullName evidence="3">Uncharacterized protein</fullName>
    </submittedName>
</protein>
<sequence length="274" mass="31008">MSSKKDDILEQILNIQNENAKLHERISVLKAQQKLDNEDLSNNNNDQSENYAAEIALTKEQLTKEEAEIAFLKKELISLINKQQEIQKQIEDENNYVYQKLVPTTKQEEELTSKFYNDLLAECQKSSSDSNADNGYDFNELARLVEQVQEKRKSVASKTEEHQKILRLITFNKNQSQNLGYQKSGDVSSAPSSPTSLAPPAVGAINQTESMPSLELLCMDFRNEGANKKGGKNLKMAKNQNQNQIGNPPCFTLTPPQFTRSAERRRTLAGRLKK</sequence>
<feature type="region of interest" description="Disordered" evidence="2">
    <location>
        <begin position="239"/>
        <end position="274"/>
    </location>
</feature>
<evidence type="ECO:0000256" key="1">
    <source>
        <dbReference type="SAM" id="Coils"/>
    </source>
</evidence>
<keyword evidence="4" id="KW-1185">Reference proteome</keyword>
<dbReference type="VEuPathDB" id="TrichDB:TRFO_02243"/>
<dbReference type="Proteomes" id="UP000179807">
    <property type="component" value="Unassembled WGS sequence"/>
</dbReference>
<dbReference type="EMBL" id="MLAK01001259">
    <property type="protein sequence ID" value="OHS95257.1"/>
    <property type="molecule type" value="Genomic_DNA"/>
</dbReference>
<evidence type="ECO:0000256" key="2">
    <source>
        <dbReference type="SAM" id="MobiDB-lite"/>
    </source>
</evidence>
<feature type="coiled-coil region" evidence="1">
    <location>
        <begin position="5"/>
        <end position="93"/>
    </location>
</feature>
<dbReference type="GeneID" id="94825271"/>
<name>A0A1J4J9A7_9EUKA</name>
<dbReference type="RefSeq" id="XP_068348394.1">
    <property type="nucleotide sequence ID" value="XM_068490567.1"/>
</dbReference>
<reference evidence="3" key="1">
    <citation type="submission" date="2016-10" db="EMBL/GenBank/DDBJ databases">
        <authorList>
            <person name="Benchimol M."/>
            <person name="Almeida L.G."/>
            <person name="Vasconcelos A.T."/>
            <person name="Perreira-Neves A."/>
            <person name="Rosa I.A."/>
            <person name="Tasca T."/>
            <person name="Bogo M.R."/>
            <person name="de Souza W."/>
        </authorList>
    </citation>
    <scope>NUCLEOTIDE SEQUENCE [LARGE SCALE GENOMIC DNA]</scope>
    <source>
        <strain evidence="3">K</strain>
    </source>
</reference>
<feature type="compositionally biased region" description="Low complexity" evidence="2">
    <location>
        <begin position="188"/>
        <end position="201"/>
    </location>
</feature>
<evidence type="ECO:0000313" key="3">
    <source>
        <dbReference type="EMBL" id="OHS95257.1"/>
    </source>
</evidence>
<comment type="caution">
    <text evidence="3">The sequence shown here is derived from an EMBL/GenBank/DDBJ whole genome shotgun (WGS) entry which is preliminary data.</text>
</comment>